<keyword evidence="9" id="KW-1185">Reference proteome</keyword>
<name>A0A6L2PNY0_COPFO</name>
<dbReference type="EMBL" id="BLKM01000354">
    <property type="protein sequence ID" value="GFG32238.1"/>
    <property type="molecule type" value="Genomic_DNA"/>
</dbReference>
<reference evidence="9" key="1">
    <citation type="submission" date="2020-01" db="EMBL/GenBank/DDBJ databases">
        <title>Draft genome sequence of the Termite Coptotermes fromosanus.</title>
        <authorList>
            <person name="Itakura S."/>
            <person name="Yosikawa Y."/>
            <person name="Umezawa K."/>
        </authorList>
    </citation>
    <scope>NUCLEOTIDE SEQUENCE [LARGE SCALE GENOMIC DNA]</scope>
</reference>
<accession>A0A6L2PNY0</accession>
<comment type="caution">
    <text evidence="8">The sequence shown here is derived from an EMBL/GenBank/DDBJ whole genome shotgun (WGS) entry which is preliminary data.</text>
</comment>
<protein>
    <submittedName>
        <fullName evidence="8">Uncharacterized protein</fullName>
    </submittedName>
</protein>
<dbReference type="OrthoDB" id="6246201at2759"/>
<dbReference type="PANTHER" id="PTHR31107">
    <property type="entry name" value="APOPTOGENIC PROTEIN 1, MITOCHONDRIAL"/>
    <property type="match status" value="1"/>
</dbReference>
<gene>
    <name evidence="8" type="ORF">Cfor_02043</name>
</gene>
<dbReference type="AlphaFoldDB" id="A0A6L2PNY0"/>
<evidence type="ECO:0000313" key="9">
    <source>
        <dbReference type="Proteomes" id="UP000502823"/>
    </source>
</evidence>
<evidence type="ECO:0000256" key="2">
    <source>
        <dbReference type="ARBA" id="ARBA00005453"/>
    </source>
</evidence>
<dbReference type="Proteomes" id="UP000502823">
    <property type="component" value="Unassembled WGS sequence"/>
</dbReference>
<dbReference type="GO" id="GO:0005743">
    <property type="term" value="C:mitochondrial inner membrane"/>
    <property type="evidence" value="ECO:0007669"/>
    <property type="project" value="UniProtKB-SubCell"/>
</dbReference>
<dbReference type="InParanoid" id="A0A6L2PNY0"/>
<keyword evidence="6" id="KW-0472">Membrane</keyword>
<sequence>MCATRIPSKSASPNPTTHDMIGPPDPISNLRLVVYHVPKNEEEIEKAFRIRREEVQKWNEAFWRKHNQSFITVQLRISMALLILANWYSCSMA</sequence>
<proteinExistence type="inferred from homology"/>
<keyword evidence="4" id="KW-0809">Transit peptide</keyword>
<dbReference type="PANTHER" id="PTHR31107:SF2">
    <property type="entry name" value="CYTOCHROME C OXIDASE ASSEMBLY FACTOR 8"/>
    <property type="match status" value="1"/>
</dbReference>
<dbReference type="Pfam" id="PF10231">
    <property type="entry name" value="COA8"/>
    <property type="match status" value="1"/>
</dbReference>
<evidence type="ECO:0000256" key="4">
    <source>
        <dbReference type="ARBA" id="ARBA00022946"/>
    </source>
</evidence>
<feature type="region of interest" description="Disordered" evidence="7">
    <location>
        <begin position="1"/>
        <end position="25"/>
    </location>
</feature>
<dbReference type="InterPro" id="IPR018796">
    <property type="entry name" value="COA8"/>
</dbReference>
<feature type="compositionally biased region" description="Polar residues" evidence="7">
    <location>
        <begin position="7"/>
        <end position="17"/>
    </location>
</feature>
<comment type="subcellular location">
    <subcellularLocation>
        <location evidence="1">Mitochondrion inner membrane</location>
        <topology evidence="1">Peripheral membrane protein</topology>
        <orientation evidence="1">Matrix side</orientation>
    </subcellularLocation>
</comment>
<organism evidence="8 9">
    <name type="scientific">Coptotermes formosanus</name>
    <name type="common">Formosan subterranean termite</name>
    <dbReference type="NCBI Taxonomy" id="36987"/>
    <lineage>
        <taxon>Eukaryota</taxon>
        <taxon>Metazoa</taxon>
        <taxon>Ecdysozoa</taxon>
        <taxon>Arthropoda</taxon>
        <taxon>Hexapoda</taxon>
        <taxon>Insecta</taxon>
        <taxon>Pterygota</taxon>
        <taxon>Neoptera</taxon>
        <taxon>Polyneoptera</taxon>
        <taxon>Dictyoptera</taxon>
        <taxon>Blattodea</taxon>
        <taxon>Blattoidea</taxon>
        <taxon>Termitoidae</taxon>
        <taxon>Rhinotermitidae</taxon>
        <taxon>Coptotermes</taxon>
    </lineage>
</organism>
<keyword evidence="3" id="KW-0999">Mitochondrion inner membrane</keyword>
<keyword evidence="5" id="KW-0496">Mitochondrion</keyword>
<evidence type="ECO:0000256" key="1">
    <source>
        <dbReference type="ARBA" id="ARBA00004443"/>
    </source>
</evidence>
<evidence type="ECO:0000256" key="5">
    <source>
        <dbReference type="ARBA" id="ARBA00023128"/>
    </source>
</evidence>
<evidence type="ECO:0000256" key="6">
    <source>
        <dbReference type="ARBA" id="ARBA00023136"/>
    </source>
</evidence>
<evidence type="ECO:0000256" key="7">
    <source>
        <dbReference type="SAM" id="MobiDB-lite"/>
    </source>
</evidence>
<evidence type="ECO:0000256" key="3">
    <source>
        <dbReference type="ARBA" id="ARBA00022792"/>
    </source>
</evidence>
<dbReference type="GO" id="GO:0097193">
    <property type="term" value="P:intrinsic apoptotic signaling pathway"/>
    <property type="evidence" value="ECO:0007669"/>
    <property type="project" value="InterPro"/>
</dbReference>
<evidence type="ECO:0000313" key="8">
    <source>
        <dbReference type="EMBL" id="GFG32238.1"/>
    </source>
</evidence>
<comment type="similarity">
    <text evidence="2">Belongs to the COA8 family.</text>
</comment>